<dbReference type="AlphaFoldDB" id="A0A915A4V2"/>
<dbReference type="WBParaSite" id="PgE094_g002_t01">
    <property type="protein sequence ID" value="PgE094_g002_t01"/>
    <property type="gene ID" value="PgE094_g002"/>
</dbReference>
<proteinExistence type="predicted"/>
<keyword evidence="1" id="KW-1185">Reference proteome</keyword>
<protein>
    <submittedName>
        <fullName evidence="2">Reverse transcriptase RNase H-like domain-containing protein</fullName>
    </submittedName>
</protein>
<evidence type="ECO:0000313" key="2">
    <source>
        <dbReference type="WBParaSite" id="PgE094_g002_t01"/>
    </source>
</evidence>
<sequence>MMWTQLKCMVARVKWNWSTLSLTLKNWPRCELRFLSVHTADEVCDHSDKQPTVCFYVAELRSRTIHGGCAFPQRAVIHHRFASVCKTKQSLETLQSTKAIDIFSGALFTRVFCCYARISCFAVVGEMQLYCKAFHLWQLELNADMVGSLLHPWNRSVTLIMTCNLVISIQCDTLQPFCCRSLPVSCSTWNPSGIEVQVFWFIGGDPILVNFGDTTLRKRLQLPVLPGFSVFL</sequence>
<evidence type="ECO:0000313" key="1">
    <source>
        <dbReference type="Proteomes" id="UP000887569"/>
    </source>
</evidence>
<reference evidence="2" key="1">
    <citation type="submission" date="2022-11" db="UniProtKB">
        <authorList>
            <consortium name="WormBaseParasite"/>
        </authorList>
    </citation>
    <scope>IDENTIFICATION</scope>
</reference>
<organism evidence="1 2">
    <name type="scientific">Parascaris univalens</name>
    <name type="common">Nematode worm</name>
    <dbReference type="NCBI Taxonomy" id="6257"/>
    <lineage>
        <taxon>Eukaryota</taxon>
        <taxon>Metazoa</taxon>
        <taxon>Ecdysozoa</taxon>
        <taxon>Nematoda</taxon>
        <taxon>Chromadorea</taxon>
        <taxon>Rhabditida</taxon>
        <taxon>Spirurina</taxon>
        <taxon>Ascaridomorpha</taxon>
        <taxon>Ascaridoidea</taxon>
        <taxon>Ascarididae</taxon>
        <taxon>Parascaris</taxon>
    </lineage>
</organism>
<dbReference type="Proteomes" id="UP000887569">
    <property type="component" value="Unplaced"/>
</dbReference>
<accession>A0A915A4V2</accession>
<name>A0A915A4V2_PARUN</name>